<dbReference type="Pfam" id="PF00358">
    <property type="entry name" value="PTS_EIIA_1"/>
    <property type="match status" value="1"/>
</dbReference>
<organism evidence="8 9">
    <name type="scientific">Thomasclavelia spiroformis</name>
    <dbReference type="NCBI Taxonomy" id="29348"/>
    <lineage>
        <taxon>Bacteria</taxon>
        <taxon>Bacillati</taxon>
        <taxon>Bacillota</taxon>
        <taxon>Erysipelotrichia</taxon>
        <taxon>Erysipelotrichales</taxon>
        <taxon>Coprobacillaceae</taxon>
        <taxon>Thomasclavelia</taxon>
    </lineage>
</organism>
<dbReference type="GO" id="GO:0005737">
    <property type="term" value="C:cytoplasm"/>
    <property type="evidence" value="ECO:0007669"/>
    <property type="project" value="UniProtKB-SubCell"/>
</dbReference>
<dbReference type="Proteomes" id="UP000261087">
    <property type="component" value="Unassembled WGS sequence"/>
</dbReference>
<dbReference type="EMBL" id="QSVF01000013">
    <property type="protein sequence ID" value="RGO09857.1"/>
    <property type="molecule type" value="Genomic_DNA"/>
</dbReference>
<feature type="domain" description="PTS EIIA type-1" evidence="7">
    <location>
        <begin position="42"/>
        <end position="146"/>
    </location>
</feature>
<dbReference type="InterPro" id="IPR050890">
    <property type="entry name" value="PTS_EIIA_component"/>
</dbReference>
<proteinExistence type="predicted"/>
<keyword evidence="3 8" id="KW-0762">Sugar transport</keyword>
<name>A0A3E5FPW3_9FIRM</name>
<evidence type="ECO:0000259" key="7">
    <source>
        <dbReference type="PROSITE" id="PS51093"/>
    </source>
</evidence>
<evidence type="ECO:0000256" key="5">
    <source>
        <dbReference type="ARBA" id="ARBA00022683"/>
    </source>
</evidence>
<dbReference type="GO" id="GO:0009401">
    <property type="term" value="P:phosphoenolpyruvate-dependent sugar phosphotransferase system"/>
    <property type="evidence" value="ECO:0007669"/>
    <property type="project" value="UniProtKB-KW"/>
</dbReference>
<dbReference type="PANTHER" id="PTHR45008:SF1">
    <property type="entry name" value="PTS SYSTEM GLUCOSE-SPECIFIC EIIA COMPONENT"/>
    <property type="match status" value="1"/>
</dbReference>
<evidence type="ECO:0000256" key="3">
    <source>
        <dbReference type="ARBA" id="ARBA00022597"/>
    </source>
</evidence>
<reference evidence="8 9" key="1">
    <citation type="submission" date="2018-08" db="EMBL/GenBank/DDBJ databases">
        <title>A genome reference for cultivated species of the human gut microbiota.</title>
        <authorList>
            <person name="Zou Y."/>
            <person name="Xue W."/>
            <person name="Luo G."/>
        </authorList>
    </citation>
    <scope>NUCLEOTIDE SEQUENCE [LARGE SCALE GENOMIC DNA]</scope>
    <source>
        <strain evidence="8 9">OM02-6</strain>
    </source>
</reference>
<dbReference type="GO" id="GO:0016301">
    <property type="term" value="F:kinase activity"/>
    <property type="evidence" value="ECO:0007669"/>
    <property type="project" value="UniProtKB-KW"/>
</dbReference>
<keyword evidence="6" id="KW-0418">Kinase</keyword>
<dbReference type="Gene3D" id="2.70.70.10">
    <property type="entry name" value="Glucose Permease (Domain IIA)"/>
    <property type="match status" value="1"/>
</dbReference>
<dbReference type="PANTHER" id="PTHR45008">
    <property type="entry name" value="PTS SYSTEM GLUCOSE-SPECIFIC EIIA COMPONENT"/>
    <property type="match status" value="1"/>
</dbReference>
<protein>
    <submittedName>
        <fullName evidence="8">PTS glucose transporter subunit IIA</fullName>
    </submittedName>
</protein>
<evidence type="ECO:0000256" key="4">
    <source>
        <dbReference type="ARBA" id="ARBA00022679"/>
    </source>
</evidence>
<dbReference type="AlphaFoldDB" id="A0A3E5FPW3"/>
<keyword evidence="4" id="KW-0808">Transferase</keyword>
<dbReference type="InterPro" id="IPR001127">
    <property type="entry name" value="PTS_EIIA_1_perm"/>
</dbReference>
<sequence length="171" mass="19012">MPFILKEVIIMDILSKFISHNKTKYICAPATGKIVHLQFLNDKAFSNKLIGDGLAIEINSNCIYSPCKGKINIIAPTKHAFGIITADGVEILVHIGIQALKPDPSNYIYHIKVGDEVNIGTPIVKLSDKLLKKYNYKIITPVVICNYHNHPIKTMTTASSIKSGKIIYTYK</sequence>
<gene>
    <name evidence="8" type="ORF">DXB31_06650</name>
</gene>
<keyword evidence="2" id="KW-0813">Transport</keyword>
<comment type="caution">
    <text evidence="8">The sequence shown here is derived from an EMBL/GenBank/DDBJ whole genome shotgun (WGS) entry which is preliminary data.</text>
</comment>
<keyword evidence="5" id="KW-0598">Phosphotransferase system</keyword>
<dbReference type="SUPFAM" id="SSF51261">
    <property type="entry name" value="Duplicated hybrid motif"/>
    <property type="match status" value="1"/>
</dbReference>
<evidence type="ECO:0000313" key="9">
    <source>
        <dbReference type="Proteomes" id="UP000261087"/>
    </source>
</evidence>
<comment type="subcellular location">
    <subcellularLocation>
        <location evidence="1">Cytoplasm</location>
    </subcellularLocation>
</comment>
<dbReference type="NCBIfam" id="TIGR00830">
    <property type="entry name" value="PTBA"/>
    <property type="match status" value="1"/>
</dbReference>
<evidence type="ECO:0000313" key="8">
    <source>
        <dbReference type="EMBL" id="RGO09857.1"/>
    </source>
</evidence>
<evidence type="ECO:0000256" key="2">
    <source>
        <dbReference type="ARBA" id="ARBA00022448"/>
    </source>
</evidence>
<evidence type="ECO:0000256" key="6">
    <source>
        <dbReference type="ARBA" id="ARBA00022777"/>
    </source>
</evidence>
<dbReference type="PROSITE" id="PS51093">
    <property type="entry name" value="PTS_EIIA_TYPE_1"/>
    <property type="match status" value="1"/>
</dbReference>
<dbReference type="InterPro" id="IPR011055">
    <property type="entry name" value="Dup_hybrid_motif"/>
</dbReference>
<accession>A0A3E5FPW3</accession>
<evidence type="ECO:0000256" key="1">
    <source>
        <dbReference type="ARBA" id="ARBA00004496"/>
    </source>
</evidence>